<sequence>MRRPPAHARGLLDNDLGHLLRAVRLYEDCPRSLACASALEGAGRKSAATRRFAAVPHLDAALALCTEADAERDLARARRRLHALGVRRRTTPAGNASGRAELTRSEAGVVRLVAEAPANRQVAERLSLSPHTVSSHPRRAFAKRDVISRADLTRSAADGEHGK</sequence>
<dbReference type="AlphaFoldDB" id="A0AAW8F6A6"/>
<keyword evidence="3" id="KW-0804">Transcription</keyword>
<feature type="domain" description="HTH luxR-type" evidence="4">
    <location>
        <begin position="95"/>
        <end position="160"/>
    </location>
</feature>
<dbReference type="Pfam" id="PF00196">
    <property type="entry name" value="GerE"/>
    <property type="match status" value="1"/>
</dbReference>
<dbReference type="PROSITE" id="PS50043">
    <property type="entry name" value="HTH_LUXR_2"/>
    <property type="match status" value="1"/>
</dbReference>
<evidence type="ECO:0000256" key="2">
    <source>
        <dbReference type="ARBA" id="ARBA00023125"/>
    </source>
</evidence>
<evidence type="ECO:0000313" key="6">
    <source>
        <dbReference type="Proteomes" id="UP001234216"/>
    </source>
</evidence>
<accession>A0AAW8F6A6</accession>
<evidence type="ECO:0000256" key="3">
    <source>
        <dbReference type="ARBA" id="ARBA00023163"/>
    </source>
</evidence>
<dbReference type="CDD" id="cd06170">
    <property type="entry name" value="LuxR_C_like"/>
    <property type="match status" value="1"/>
</dbReference>
<evidence type="ECO:0000259" key="4">
    <source>
        <dbReference type="PROSITE" id="PS50043"/>
    </source>
</evidence>
<evidence type="ECO:0000256" key="1">
    <source>
        <dbReference type="ARBA" id="ARBA00023015"/>
    </source>
</evidence>
<keyword evidence="1" id="KW-0805">Transcription regulation</keyword>
<dbReference type="SMART" id="SM00421">
    <property type="entry name" value="HTH_LUXR"/>
    <property type="match status" value="1"/>
</dbReference>
<comment type="caution">
    <text evidence="5">The sequence shown here is derived from an EMBL/GenBank/DDBJ whole genome shotgun (WGS) entry which is preliminary data.</text>
</comment>
<proteinExistence type="predicted"/>
<protein>
    <submittedName>
        <fullName evidence="5">DNA-binding CsgD family transcriptional regulator</fullName>
    </submittedName>
</protein>
<dbReference type="EMBL" id="JAUSZV010000005">
    <property type="protein sequence ID" value="MDQ0904905.1"/>
    <property type="molecule type" value="Genomic_DNA"/>
</dbReference>
<dbReference type="PANTHER" id="PTHR44688:SF16">
    <property type="entry name" value="DNA-BINDING TRANSCRIPTIONAL ACTIVATOR DEVR_DOSR"/>
    <property type="match status" value="1"/>
</dbReference>
<dbReference type="InterPro" id="IPR036388">
    <property type="entry name" value="WH-like_DNA-bd_sf"/>
</dbReference>
<dbReference type="InterPro" id="IPR000792">
    <property type="entry name" value="Tscrpt_reg_LuxR_C"/>
</dbReference>
<dbReference type="Proteomes" id="UP001234216">
    <property type="component" value="Unassembled WGS sequence"/>
</dbReference>
<gene>
    <name evidence="5" type="ORF">QFZ22_000890</name>
</gene>
<keyword evidence="2 5" id="KW-0238">DNA-binding</keyword>
<reference evidence="5" key="1">
    <citation type="submission" date="2023-07" db="EMBL/GenBank/DDBJ databases">
        <title>Comparative genomics of wheat-associated soil bacteria to identify genetic determinants of phenazine resistance.</title>
        <authorList>
            <person name="Mouncey N."/>
        </authorList>
    </citation>
    <scope>NUCLEOTIDE SEQUENCE</scope>
    <source>
        <strain evidence="5">V4I22</strain>
    </source>
</reference>
<dbReference type="PANTHER" id="PTHR44688">
    <property type="entry name" value="DNA-BINDING TRANSCRIPTIONAL ACTIVATOR DEVR_DOSR"/>
    <property type="match status" value="1"/>
</dbReference>
<dbReference type="RefSeq" id="WP_306972413.1">
    <property type="nucleotide sequence ID" value="NZ_JAUSZV010000005.1"/>
</dbReference>
<dbReference type="PRINTS" id="PR00038">
    <property type="entry name" value="HTHLUXR"/>
</dbReference>
<dbReference type="InterPro" id="IPR016032">
    <property type="entry name" value="Sig_transdc_resp-reg_C-effctor"/>
</dbReference>
<dbReference type="SUPFAM" id="SSF46894">
    <property type="entry name" value="C-terminal effector domain of the bipartite response regulators"/>
    <property type="match status" value="1"/>
</dbReference>
<dbReference type="GO" id="GO:0003677">
    <property type="term" value="F:DNA binding"/>
    <property type="evidence" value="ECO:0007669"/>
    <property type="project" value="UniProtKB-KW"/>
</dbReference>
<name>A0AAW8F6A6_9ACTN</name>
<organism evidence="5 6">
    <name type="scientific">Streptomyces canus</name>
    <dbReference type="NCBI Taxonomy" id="58343"/>
    <lineage>
        <taxon>Bacteria</taxon>
        <taxon>Bacillati</taxon>
        <taxon>Actinomycetota</taxon>
        <taxon>Actinomycetes</taxon>
        <taxon>Kitasatosporales</taxon>
        <taxon>Streptomycetaceae</taxon>
        <taxon>Streptomyces</taxon>
        <taxon>Streptomyces aurantiacus group</taxon>
    </lineage>
</organism>
<dbReference type="Gene3D" id="1.10.10.10">
    <property type="entry name" value="Winged helix-like DNA-binding domain superfamily/Winged helix DNA-binding domain"/>
    <property type="match status" value="1"/>
</dbReference>
<evidence type="ECO:0000313" key="5">
    <source>
        <dbReference type="EMBL" id="MDQ0904905.1"/>
    </source>
</evidence>
<dbReference type="GO" id="GO:0006355">
    <property type="term" value="P:regulation of DNA-templated transcription"/>
    <property type="evidence" value="ECO:0007669"/>
    <property type="project" value="InterPro"/>
</dbReference>